<dbReference type="AlphaFoldDB" id="A0A392QMS9"/>
<dbReference type="Proteomes" id="UP000265520">
    <property type="component" value="Unassembled WGS sequence"/>
</dbReference>
<dbReference type="EMBL" id="LXQA010145610">
    <property type="protein sequence ID" value="MCI25162.1"/>
    <property type="molecule type" value="Genomic_DNA"/>
</dbReference>
<proteinExistence type="predicted"/>
<evidence type="ECO:0000313" key="2">
    <source>
        <dbReference type="Proteomes" id="UP000265520"/>
    </source>
</evidence>
<organism evidence="1 2">
    <name type="scientific">Trifolium medium</name>
    <dbReference type="NCBI Taxonomy" id="97028"/>
    <lineage>
        <taxon>Eukaryota</taxon>
        <taxon>Viridiplantae</taxon>
        <taxon>Streptophyta</taxon>
        <taxon>Embryophyta</taxon>
        <taxon>Tracheophyta</taxon>
        <taxon>Spermatophyta</taxon>
        <taxon>Magnoliopsida</taxon>
        <taxon>eudicotyledons</taxon>
        <taxon>Gunneridae</taxon>
        <taxon>Pentapetalae</taxon>
        <taxon>rosids</taxon>
        <taxon>fabids</taxon>
        <taxon>Fabales</taxon>
        <taxon>Fabaceae</taxon>
        <taxon>Papilionoideae</taxon>
        <taxon>50 kb inversion clade</taxon>
        <taxon>NPAAA clade</taxon>
        <taxon>Hologalegina</taxon>
        <taxon>IRL clade</taxon>
        <taxon>Trifolieae</taxon>
        <taxon>Trifolium</taxon>
    </lineage>
</organism>
<comment type="caution">
    <text evidence="1">The sequence shown here is derived from an EMBL/GenBank/DDBJ whole genome shotgun (WGS) entry which is preliminary data.</text>
</comment>
<accession>A0A392QMS9</accession>
<evidence type="ECO:0000313" key="1">
    <source>
        <dbReference type="EMBL" id="MCI25162.1"/>
    </source>
</evidence>
<keyword evidence="2" id="KW-1185">Reference proteome</keyword>
<sequence>VPIGYEDGYKGCYPRGYGDGYRVGDEEIHLRRIDFEKKKKKKVMRINLRVGDEGIRLRRIDFEKKKKFGA</sequence>
<name>A0A392QMS9_9FABA</name>
<reference evidence="1 2" key="1">
    <citation type="journal article" date="2018" name="Front. Plant Sci.">
        <title>Red Clover (Trifolium pratense) and Zigzag Clover (T. medium) - A Picture of Genomic Similarities and Differences.</title>
        <authorList>
            <person name="Dluhosova J."/>
            <person name="Istvanek J."/>
            <person name="Nedelnik J."/>
            <person name="Repkova J."/>
        </authorList>
    </citation>
    <scope>NUCLEOTIDE SEQUENCE [LARGE SCALE GENOMIC DNA]</scope>
    <source>
        <strain evidence="2">cv. 10/8</strain>
        <tissue evidence="1">Leaf</tissue>
    </source>
</reference>
<feature type="non-terminal residue" evidence="1">
    <location>
        <position position="1"/>
    </location>
</feature>
<protein>
    <submittedName>
        <fullName evidence="1">Uncharacterized protein</fullName>
    </submittedName>
</protein>